<dbReference type="EMBL" id="AWUE01013935">
    <property type="protein sequence ID" value="OMP05587.1"/>
    <property type="molecule type" value="Genomic_DNA"/>
</dbReference>
<organism evidence="14 15">
    <name type="scientific">Corchorus olitorius</name>
    <dbReference type="NCBI Taxonomy" id="93759"/>
    <lineage>
        <taxon>Eukaryota</taxon>
        <taxon>Viridiplantae</taxon>
        <taxon>Streptophyta</taxon>
        <taxon>Embryophyta</taxon>
        <taxon>Tracheophyta</taxon>
        <taxon>Spermatophyta</taxon>
        <taxon>Magnoliopsida</taxon>
        <taxon>eudicotyledons</taxon>
        <taxon>Gunneridae</taxon>
        <taxon>Pentapetalae</taxon>
        <taxon>rosids</taxon>
        <taxon>malvids</taxon>
        <taxon>Malvales</taxon>
        <taxon>Malvaceae</taxon>
        <taxon>Grewioideae</taxon>
        <taxon>Apeibeae</taxon>
        <taxon>Corchorus</taxon>
    </lineage>
</organism>
<keyword evidence="6 12" id="KW-0547">Nucleotide-binding</keyword>
<accession>A0A1R3KER3</accession>
<dbReference type="SMART" id="SM00220">
    <property type="entry name" value="S_TKc"/>
    <property type="match status" value="1"/>
</dbReference>
<dbReference type="GO" id="GO:0004674">
    <property type="term" value="F:protein serine/threonine kinase activity"/>
    <property type="evidence" value="ECO:0007669"/>
    <property type="project" value="UniProtKB-KW"/>
</dbReference>
<feature type="domain" description="Protein kinase" evidence="13">
    <location>
        <begin position="426"/>
        <end position="682"/>
    </location>
</feature>
<dbReference type="Pfam" id="PF07714">
    <property type="entry name" value="PK_Tyr_Ser-Thr"/>
    <property type="match status" value="1"/>
</dbReference>
<evidence type="ECO:0000259" key="13">
    <source>
        <dbReference type="PROSITE" id="PS50011"/>
    </source>
</evidence>
<dbReference type="PROSITE" id="PS50011">
    <property type="entry name" value="PROTEIN_KINASE_DOM"/>
    <property type="match status" value="1"/>
</dbReference>
<dbReference type="Gene3D" id="3.30.200.20">
    <property type="entry name" value="Phosphorylase Kinase, domain 1"/>
    <property type="match status" value="1"/>
</dbReference>
<evidence type="ECO:0000256" key="8">
    <source>
        <dbReference type="ARBA" id="ARBA00022840"/>
    </source>
</evidence>
<evidence type="ECO:0000256" key="7">
    <source>
        <dbReference type="ARBA" id="ARBA00022777"/>
    </source>
</evidence>
<comment type="subcellular location">
    <subcellularLocation>
        <location evidence="1">Membrane</location>
    </subcellularLocation>
</comment>
<evidence type="ECO:0000256" key="4">
    <source>
        <dbReference type="ARBA" id="ARBA00022527"/>
    </source>
</evidence>
<dbReference type="Pfam" id="PF14381">
    <property type="entry name" value="EDR1_CTR1_ARMC3_pept"/>
    <property type="match status" value="1"/>
</dbReference>
<dbReference type="FunFam" id="3.30.200.20:FF:000060">
    <property type="entry name" value="Serine/threonine-protein kinase isoform 1"/>
    <property type="match status" value="1"/>
</dbReference>
<comment type="catalytic activity">
    <reaction evidence="10">
        <text>L-threonyl-[protein] + ATP = O-phospho-L-threonyl-[protein] + ADP + H(+)</text>
        <dbReference type="Rhea" id="RHEA:46608"/>
        <dbReference type="Rhea" id="RHEA-COMP:11060"/>
        <dbReference type="Rhea" id="RHEA-COMP:11605"/>
        <dbReference type="ChEBI" id="CHEBI:15378"/>
        <dbReference type="ChEBI" id="CHEBI:30013"/>
        <dbReference type="ChEBI" id="CHEBI:30616"/>
        <dbReference type="ChEBI" id="CHEBI:61977"/>
        <dbReference type="ChEBI" id="CHEBI:456216"/>
        <dbReference type="EC" id="2.7.11.1"/>
    </reaction>
</comment>
<dbReference type="PANTHER" id="PTHR44329">
    <property type="entry name" value="SERINE/THREONINE-PROTEIN KINASE TNNI3K-RELATED"/>
    <property type="match status" value="1"/>
</dbReference>
<keyword evidence="9" id="KW-0472">Membrane</keyword>
<dbReference type="InterPro" id="IPR011009">
    <property type="entry name" value="Kinase-like_dom_sf"/>
</dbReference>
<gene>
    <name evidence="14" type="ORF">COLO4_08728</name>
</gene>
<dbReference type="InterPro" id="IPR051681">
    <property type="entry name" value="Ser/Thr_Kinases-Pseudokinases"/>
</dbReference>
<dbReference type="InterPro" id="IPR001245">
    <property type="entry name" value="Ser-Thr/Tyr_kinase_cat_dom"/>
</dbReference>
<keyword evidence="7" id="KW-0418">Kinase</keyword>
<evidence type="ECO:0000256" key="12">
    <source>
        <dbReference type="PROSITE-ProRule" id="PRU10141"/>
    </source>
</evidence>
<dbReference type="PROSITE" id="PS00107">
    <property type="entry name" value="PROTEIN_KINASE_ATP"/>
    <property type="match status" value="1"/>
</dbReference>
<dbReference type="PRINTS" id="PR00109">
    <property type="entry name" value="TYRKINASE"/>
</dbReference>
<proteinExistence type="inferred from homology"/>
<dbReference type="Proteomes" id="UP000187203">
    <property type="component" value="Unassembled WGS sequence"/>
</dbReference>
<dbReference type="InterPro" id="IPR000719">
    <property type="entry name" value="Prot_kinase_dom"/>
</dbReference>
<keyword evidence="4" id="KW-0723">Serine/threonine-protein kinase</keyword>
<evidence type="ECO:0000313" key="15">
    <source>
        <dbReference type="Proteomes" id="UP000187203"/>
    </source>
</evidence>
<evidence type="ECO:0000256" key="9">
    <source>
        <dbReference type="ARBA" id="ARBA00023136"/>
    </source>
</evidence>
<evidence type="ECO:0000256" key="11">
    <source>
        <dbReference type="ARBA" id="ARBA00048679"/>
    </source>
</evidence>
<keyword evidence="8 12" id="KW-0067">ATP-binding</keyword>
<evidence type="ECO:0000313" key="14">
    <source>
        <dbReference type="EMBL" id="OMP05587.1"/>
    </source>
</evidence>
<name>A0A1R3KER3_9ROSI</name>
<protein>
    <recommendedName>
        <fullName evidence="3">non-specific serine/threonine protein kinase</fullName>
        <ecNumber evidence="3">2.7.11.1</ecNumber>
    </recommendedName>
</protein>
<dbReference type="EC" id="2.7.11.1" evidence="3"/>
<comment type="caution">
    <text evidence="14">The sequence shown here is derived from an EMBL/GenBank/DDBJ whole genome shotgun (WGS) entry which is preliminary data.</text>
</comment>
<feature type="binding site" evidence="12">
    <location>
        <position position="453"/>
    </location>
    <ligand>
        <name>ATP</name>
        <dbReference type="ChEBI" id="CHEBI:30616"/>
    </ligand>
</feature>
<dbReference type="InterPro" id="IPR008271">
    <property type="entry name" value="Ser/Thr_kinase_AS"/>
</dbReference>
<dbReference type="AlphaFoldDB" id="A0A1R3KER3"/>
<evidence type="ECO:0000256" key="5">
    <source>
        <dbReference type="ARBA" id="ARBA00022679"/>
    </source>
</evidence>
<sequence length="730" mass="82019">MVVDINVFLLIKAVYILMPGNVNKKFSVFDMNNIRLVNGSLSYFDRIPDGFYLIYGMDPYAWSISADQGEIGRMPSLESLKSIDPNDDTSINVVLIDKLRDPTLKELQNWVLNISSSWVSTKDVIDQLACLVCNRMGGTASSEEGLYRQWKECTKILKGCLGSIVFPIGSLSFGLCVHRVLLFKVLADLVNLPCRITKGCKYCQREDASSCLVQLGLDREYLVDLFEEPGALSRPDSSVNGASSILVSSPLCHPRFKLVESATSIRTLAKLYFVGDQYHKHAFGDPFSADNASHEDEQTGRQLTKAFDMNFFNKNNHISTLSKENKCSVSPLHQRTEWHIYCDQELLNQNSSNSNLLPKAIGSAHSARSPLLPSCFPPGVHKDAYIALASSNPRQSSANCAPFKQPNQSVLSINDQEDLYIPWSELDLKEEIGAGSFGTVHRAEFRGCEVAVKILIEQDFHAERFREFLREVAIMKRLRHPNIVLFMGAVTQPPRLSIVTEYLSRGSLFRLLQMPDVGLILDERRRLNMALDVARGMNYLHQLKPPIVHRDLKSPNLLVDSNYTVKVCDFGLSRSKASTFLSTKTAAGTPEWMAPEVLCDEPSNEKSDVYSFGVVLWELVTLQQPWKHLNQPQVVAAVGFKGKRLEIPSNVNRLVASLIEICWVQPHSENSKSLTWQNTNSLGQKKQLASLPNDHHSPILWNVCSNCSLILHLKNFIDNYHDWFDGQKLG</sequence>
<dbReference type="InterPro" id="IPR017441">
    <property type="entry name" value="Protein_kinase_ATP_BS"/>
</dbReference>
<comment type="similarity">
    <text evidence="2">Belongs to the protein kinase superfamily. TKL Ser/Thr protein kinase family. RAF subfamily.</text>
</comment>
<comment type="catalytic activity">
    <reaction evidence="11">
        <text>L-seryl-[protein] + ATP = O-phospho-L-seryl-[protein] + ADP + H(+)</text>
        <dbReference type="Rhea" id="RHEA:17989"/>
        <dbReference type="Rhea" id="RHEA-COMP:9863"/>
        <dbReference type="Rhea" id="RHEA-COMP:11604"/>
        <dbReference type="ChEBI" id="CHEBI:15378"/>
        <dbReference type="ChEBI" id="CHEBI:29999"/>
        <dbReference type="ChEBI" id="CHEBI:30616"/>
        <dbReference type="ChEBI" id="CHEBI:83421"/>
        <dbReference type="ChEBI" id="CHEBI:456216"/>
        <dbReference type="EC" id="2.7.11.1"/>
    </reaction>
</comment>
<dbReference type="Gene3D" id="1.10.510.10">
    <property type="entry name" value="Transferase(Phosphotransferase) domain 1"/>
    <property type="match status" value="1"/>
</dbReference>
<dbReference type="SUPFAM" id="SSF56112">
    <property type="entry name" value="Protein kinase-like (PK-like)"/>
    <property type="match status" value="1"/>
</dbReference>
<dbReference type="InterPro" id="IPR055164">
    <property type="entry name" value="EDR1/CTR1/ARMC3-like_pept-like"/>
</dbReference>
<dbReference type="CDD" id="cd13999">
    <property type="entry name" value="STKc_MAP3K-like"/>
    <property type="match status" value="1"/>
</dbReference>
<dbReference type="STRING" id="93759.A0A1R3KER3"/>
<keyword evidence="15" id="KW-1185">Reference proteome</keyword>
<dbReference type="FunFam" id="1.10.510.10:FF:000476">
    <property type="entry name" value="PAS domain-containing protein tyrosine kinase family protein"/>
    <property type="match status" value="1"/>
</dbReference>
<dbReference type="PROSITE" id="PS00108">
    <property type="entry name" value="PROTEIN_KINASE_ST"/>
    <property type="match status" value="1"/>
</dbReference>
<dbReference type="OrthoDB" id="339325at2759"/>
<evidence type="ECO:0000256" key="3">
    <source>
        <dbReference type="ARBA" id="ARBA00012513"/>
    </source>
</evidence>
<dbReference type="GO" id="GO:0016020">
    <property type="term" value="C:membrane"/>
    <property type="evidence" value="ECO:0007669"/>
    <property type="project" value="UniProtKB-SubCell"/>
</dbReference>
<evidence type="ECO:0000256" key="2">
    <source>
        <dbReference type="ARBA" id="ARBA00010507"/>
    </source>
</evidence>
<evidence type="ECO:0000256" key="10">
    <source>
        <dbReference type="ARBA" id="ARBA00047899"/>
    </source>
</evidence>
<dbReference type="PANTHER" id="PTHR44329:SF300">
    <property type="entry name" value="SERINE_THREONINE-PROTEIN KINASE CTR1-LIKE"/>
    <property type="match status" value="1"/>
</dbReference>
<reference evidence="15" key="1">
    <citation type="submission" date="2013-09" db="EMBL/GenBank/DDBJ databases">
        <title>Corchorus olitorius genome sequencing.</title>
        <authorList>
            <person name="Alam M."/>
            <person name="Haque M.S."/>
            <person name="Islam M.S."/>
            <person name="Emdad E.M."/>
            <person name="Islam M.M."/>
            <person name="Ahmed B."/>
            <person name="Halim A."/>
            <person name="Hossen Q.M.M."/>
            <person name="Hossain M.Z."/>
            <person name="Ahmed R."/>
            <person name="Khan M.M."/>
            <person name="Islam R."/>
            <person name="Rashid M.M."/>
            <person name="Khan S.A."/>
            <person name="Rahman M.S."/>
            <person name="Alam M."/>
            <person name="Yahiya A.S."/>
            <person name="Khan M.S."/>
            <person name="Azam M.S."/>
            <person name="Haque T."/>
            <person name="Lashkar M.Z.H."/>
            <person name="Akhand A.I."/>
            <person name="Morshed G."/>
            <person name="Roy S."/>
            <person name="Uddin K.S."/>
            <person name="Rabeya T."/>
            <person name="Hossain A.S."/>
            <person name="Chowdhury A."/>
            <person name="Snigdha A.R."/>
            <person name="Mortoza M.S."/>
            <person name="Matin S.A."/>
            <person name="Hoque S.M.E."/>
            <person name="Islam M.K."/>
            <person name="Roy D.K."/>
            <person name="Haider R."/>
            <person name="Moosa M.M."/>
            <person name="Elias S.M."/>
            <person name="Hasan A.M."/>
            <person name="Jahan S."/>
            <person name="Shafiuddin M."/>
            <person name="Mahmood N."/>
            <person name="Shommy N.S."/>
        </authorList>
    </citation>
    <scope>NUCLEOTIDE SEQUENCE [LARGE SCALE GENOMIC DNA]</scope>
    <source>
        <strain evidence="15">cv. O-4</strain>
    </source>
</reference>
<keyword evidence="5" id="KW-0808">Transferase</keyword>
<dbReference type="GO" id="GO:0005524">
    <property type="term" value="F:ATP binding"/>
    <property type="evidence" value="ECO:0007669"/>
    <property type="project" value="UniProtKB-UniRule"/>
</dbReference>
<evidence type="ECO:0000256" key="6">
    <source>
        <dbReference type="ARBA" id="ARBA00022741"/>
    </source>
</evidence>
<evidence type="ECO:0000256" key="1">
    <source>
        <dbReference type="ARBA" id="ARBA00004370"/>
    </source>
</evidence>